<dbReference type="GO" id="GO:0016740">
    <property type="term" value="F:transferase activity"/>
    <property type="evidence" value="ECO:0007669"/>
    <property type="project" value="UniProtKB-KW"/>
</dbReference>
<evidence type="ECO:0000313" key="4">
    <source>
        <dbReference type="EMBL" id="OZV70043.1"/>
    </source>
</evidence>
<evidence type="ECO:0000259" key="3">
    <source>
        <dbReference type="Pfam" id="PF02709"/>
    </source>
</evidence>
<keyword evidence="1 4" id="KW-0808">Transferase</keyword>
<dbReference type="EMBL" id="NGJN01000002">
    <property type="protein sequence ID" value="OZV70043.1"/>
    <property type="molecule type" value="Genomic_DNA"/>
</dbReference>
<dbReference type="PANTHER" id="PTHR43685">
    <property type="entry name" value="GLYCOSYLTRANSFERASE"/>
    <property type="match status" value="1"/>
</dbReference>
<proteinExistence type="predicted"/>
<dbReference type="PANTHER" id="PTHR43685:SF3">
    <property type="entry name" value="SLR2126 PROTEIN"/>
    <property type="match status" value="1"/>
</dbReference>
<dbReference type="SUPFAM" id="SSF53448">
    <property type="entry name" value="Nucleotide-diphospho-sugar transferases"/>
    <property type="match status" value="1"/>
</dbReference>
<dbReference type="Proteomes" id="UP000216840">
    <property type="component" value="Unassembled WGS sequence"/>
</dbReference>
<dbReference type="InterPro" id="IPR027791">
    <property type="entry name" value="Galactosyl_T_C"/>
</dbReference>
<evidence type="ECO:0000313" key="5">
    <source>
        <dbReference type="Proteomes" id="UP000216840"/>
    </source>
</evidence>
<dbReference type="InterPro" id="IPR029044">
    <property type="entry name" value="Nucleotide-diphossugar_trans"/>
</dbReference>
<gene>
    <name evidence="4" type="ORF">CA834_05345</name>
</gene>
<dbReference type="InterPro" id="IPR050834">
    <property type="entry name" value="Glycosyltransf_2"/>
</dbReference>
<keyword evidence="5" id="KW-1185">Reference proteome</keyword>
<dbReference type="OrthoDB" id="9801954at2"/>
<organism evidence="4 5">
    <name type="scientific">Winogradskyella aurantia</name>
    <dbReference type="NCBI Taxonomy" id="1915063"/>
    <lineage>
        <taxon>Bacteria</taxon>
        <taxon>Pseudomonadati</taxon>
        <taxon>Bacteroidota</taxon>
        <taxon>Flavobacteriia</taxon>
        <taxon>Flavobacteriales</taxon>
        <taxon>Flavobacteriaceae</taxon>
        <taxon>Winogradskyella</taxon>
    </lineage>
</organism>
<feature type="domain" description="Glycosyltransferase 2-like" evidence="2">
    <location>
        <begin position="7"/>
        <end position="115"/>
    </location>
</feature>
<reference evidence="4 5" key="1">
    <citation type="submission" date="2017-05" db="EMBL/GenBank/DDBJ databases">
        <title>The draft genome sequence of Idiomarina salinarum WNB302.</title>
        <authorList>
            <person name="Sun Y."/>
            <person name="Chen B."/>
            <person name="Du Z."/>
        </authorList>
    </citation>
    <scope>NUCLEOTIDE SEQUENCE [LARGE SCALE GENOMIC DNA]</scope>
    <source>
        <strain evidence="4 5">WNB302</strain>
    </source>
</reference>
<name>A0A265UXJ8_9FLAO</name>
<dbReference type="CDD" id="cd06420">
    <property type="entry name" value="GT2_Chondriotin_Pol_N"/>
    <property type="match status" value="1"/>
</dbReference>
<dbReference type="AlphaFoldDB" id="A0A265UXJ8"/>
<sequence>MALPQITVIIATYNKTDWLEKVLYGYSVQTYKDFDIIIADDGSTHETKALIDGFKKDYPVNITHLWHEDKGYRRQKILNEAIVKASNEYILFTDGDCIPRKDFVETHAKHAEKGYFLSGGYCKLNMDLSKTISEDDIRSHNCFDVKWLKSKGELGSKNQLKLSVKDGLAKFLDVVTPTGATFNNCNSSAWKADLIAINGYDERMQYGGPDRELGERLINNGIKTKQIRYKAICLHLDHARGYKTQESLDRNLAIRAKVKKENIKWTDFGIKKVN</sequence>
<feature type="domain" description="Galactosyltransferase C-terminal" evidence="3">
    <location>
        <begin position="181"/>
        <end position="238"/>
    </location>
</feature>
<dbReference type="Pfam" id="PF00535">
    <property type="entry name" value="Glycos_transf_2"/>
    <property type="match status" value="1"/>
</dbReference>
<dbReference type="InterPro" id="IPR001173">
    <property type="entry name" value="Glyco_trans_2-like"/>
</dbReference>
<dbReference type="Pfam" id="PF02709">
    <property type="entry name" value="Glyco_transf_7C"/>
    <property type="match status" value="1"/>
</dbReference>
<evidence type="ECO:0000259" key="2">
    <source>
        <dbReference type="Pfam" id="PF00535"/>
    </source>
</evidence>
<dbReference type="Gene3D" id="3.90.550.10">
    <property type="entry name" value="Spore Coat Polysaccharide Biosynthesis Protein SpsA, Chain A"/>
    <property type="match status" value="1"/>
</dbReference>
<accession>A0A265UXJ8</accession>
<evidence type="ECO:0000256" key="1">
    <source>
        <dbReference type="ARBA" id="ARBA00022679"/>
    </source>
</evidence>
<dbReference type="RefSeq" id="WP_094967633.1">
    <property type="nucleotide sequence ID" value="NZ_NGJN01000002.1"/>
</dbReference>
<comment type="caution">
    <text evidence="4">The sequence shown here is derived from an EMBL/GenBank/DDBJ whole genome shotgun (WGS) entry which is preliminary data.</text>
</comment>
<protein>
    <submittedName>
        <fullName evidence="4">Glycosyl transferase family 2</fullName>
    </submittedName>
</protein>